<dbReference type="OrthoDB" id="5502471at2"/>
<dbReference type="AlphaFoldDB" id="A0A5C8NYH4"/>
<dbReference type="PANTHER" id="PTHR30469:SF15">
    <property type="entry name" value="HLYD FAMILY OF SECRETION PROTEINS"/>
    <property type="match status" value="1"/>
</dbReference>
<dbReference type="Gene3D" id="1.10.287.470">
    <property type="entry name" value="Helix hairpin bin"/>
    <property type="match status" value="1"/>
</dbReference>
<dbReference type="InterPro" id="IPR058647">
    <property type="entry name" value="BSH_CzcB-like"/>
</dbReference>
<evidence type="ECO:0000259" key="2">
    <source>
        <dbReference type="Pfam" id="PF25973"/>
    </source>
</evidence>
<proteinExistence type="inferred from homology"/>
<name>A0A5C8NYH4_9BURK</name>
<dbReference type="EMBL" id="VDUY01000003">
    <property type="protein sequence ID" value="TXL66303.1"/>
    <property type="molecule type" value="Genomic_DNA"/>
</dbReference>
<dbReference type="Gene3D" id="2.40.50.100">
    <property type="match status" value="1"/>
</dbReference>
<comment type="caution">
    <text evidence="3">The sequence shown here is derived from an EMBL/GenBank/DDBJ whole genome shotgun (WGS) entry which is preliminary data.</text>
</comment>
<comment type="similarity">
    <text evidence="1">Belongs to the membrane fusion protein (MFP) (TC 8.A.1) family.</text>
</comment>
<dbReference type="Pfam" id="PF25973">
    <property type="entry name" value="BSH_CzcB"/>
    <property type="match status" value="1"/>
</dbReference>
<keyword evidence="4" id="KW-1185">Reference proteome</keyword>
<dbReference type="PANTHER" id="PTHR30469">
    <property type="entry name" value="MULTIDRUG RESISTANCE PROTEIN MDTA"/>
    <property type="match status" value="1"/>
</dbReference>
<dbReference type="Gene3D" id="2.40.30.170">
    <property type="match status" value="1"/>
</dbReference>
<dbReference type="InterPro" id="IPR006143">
    <property type="entry name" value="RND_pump_MFP"/>
</dbReference>
<dbReference type="SUPFAM" id="SSF111369">
    <property type="entry name" value="HlyD-like secretion proteins"/>
    <property type="match status" value="1"/>
</dbReference>
<dbReference type="Gene3D" id="2.40.420.20">
    <property type="match status" value="1"/>
</dbReference>
<dbReference type="GO" id="GO:1990281">
    <property type="term" value="C:efflux pump complex"/>
    <property type="evidence" value="ECO:0007669"/>
    <property type="project" value="TreeGrafter"/>
</dbReference>
<evidence type="ECO:0000313" key="3">
    <source>
        <dbReference type="EMBL" id="TXL66303.1"/>
    </source>
</evidence>
<organism evidence="3 4">
    <name type="scientific">Zeimonas arvi</name>
    <dbReference type="NCBI Taxonomy" id="2498847"/>
    <lineage>
        <taxon>Bacteria</taxon>
        <taxon>Pseudomonadati</taxon>
        <taxon>Pseudomonadota</taxon>
        <taxon>Betaproteobacteria</taxon>
        <taxon>Burkholderiales</taxon>
        <taxon>Burkholderiaceae</taxon>
        <taxon>Zeimonas</taxon>
    </lineage>
</organism>
<reference evidence="3 4" key="1">
    <citation type="submission" date="2019-06" db="EMBL/GenBank/DDBJ databases">
        <title>Quisquiliibacterium sp. nov., isolated from a maize field.</title>
        <authorList>
            <person name="Lin S.-Y."/>
            <person name="Tsai C.-F."/>
            <person name="Young C.-C."/>
        </authorList>
    </citation>
    <scope>NUCLEOTIDE SEQUENCE [LARGE SCALE GENOMIC DNA]</scope>
    <source>
        <strain evidence="3 4">CC-CFT501</strain>
    </source>
</reference>
<accession>A0A5C8NYH4</accession>
<protein>
    <submittedName>
        <fullName evidence="3">Efflux RND transporter periplasmic adaptor subunit</fullName>
    </submittedName>
</protein>
<dbReference type="RefSeq" id="WP_147704214.1">
    <property type="nucleotide sequence ID" value="NZ_VDUY01000003.1"/>
</dbReference>
<dbReference type="NCBIfam" id="TIGR01730">
    <property type="entry name" value="RND_mfp"/>
    <property type="match status" value="1"/>
</dbReference>
<dbReference type="GO" id="GO:0015562">
    <property type="term" value="F:efflux transmembrane transporter activity"/>
    <property type="evidence" value="ECO:0007669"/>
    <property type="project" value="TreeGrafter"/>
</dbReference>
<gene>
    <name evidence="3" type="ORF">FHP08_09560</name>
</gene>
<evidence type="ECO:0000313" key="4">
    <source>
        <dbReference type="Proteomes" id="UP000321548"/>
    </source>
</evidence>
<feature type="domain" description="CzcB-like barrel-sandwich hybrid" evidence="2">
    <location>
        <begin position="74"/>
        <end position="215"/>
    </location>
</feature>
<dbReference type="Proteomes" id="UP000321548">
    <property type="component" value="Unassembled WGS sequence"/>
</dbReference>
<sequence>MKRRSKWLIALLVAVLLAVAIGRAVVERQARQRQAAVPPAVTAIELGPADLVRAGPRELVRAQPVSGSLRAVDTALVKARVAGELRELSVREGDPVRAGQVLGRQDDSDHAARLRQARQQAASARAQLEIAERTLGNNRALVDRGFISRNALDTSVSNAAAARANLLAAEAAAQVARKAVDDTVLRAPIRGQVSQRFAQPGERLAIDARVLEIVDLSQIELEAAVPPEALAGIAVGAPASLRVDGIAEPVPARVVRINPAAVAGTRAVSVYLSVAPRPALRHGLFATGEIELGRDTRLAVPASALRNDRSRPYLLAVEGDRIAAREIVPGPRGRDAATGEALVAIESGVADGATLLAGSVGIVEEGTPVRLTGAR</sequence>
<evidence type="ECO:0000256" key="1">
    <source>
        <dbReference type="ARBA" id="ARBA00009477"/>
    </source>
</evidence>